<proteinExistence type="predicted"/>
<protein>
    <submittedName>
        <fullName evidence="1">Uncharacterized protein</fullName>
    </submittedName>
</protein>
<dbReference type="EMBL" id="CAAHDG010000002">
    <property type="protein sequence ID" value="VGM28384.1"/>
    <property type="molecule type" value="Genomic_DNA"/>
</dbReference>
<accession>A0A486TQC5</accession>
<reference evidence="1" key="1">
    <citation type="submission" date="2019-03" db="EMBL/GenBank/DDBJ databases">
        <authorList>
            <consortium name="Pathogen Informatics"/>
        </authorList>
    </citation>
    <scope>NUCLEOTIDE SEQUENCE</scope>
    <source>
        <strain evidence="1">5012STDY7626360</strain>
    </source>
</reference>
<dbReference type="AlphaFoldDB" id="A0A486TQC5"/>
<dbReference type="RefSeq" id="WP_032423114.1">
    <property type="nucleotide sequence ID" value="NZ_CAAGTZ010000002.1"/>
</dbReference>
<organism evidence="1">
    <name type="scientific">Klebsiella pneumoniae</name>
    <dbReference type="NCBI Taxonomy" id="573"/>
    <lineage>
        <taxon>Bacteria</taxon>
        <taxon>Pseudomonadati</taxon>
        <taxon>Pseudomonadota</taxon>
        <taxon>Gammaproteobacteria</taxon>
        <taxon>Enterobacterales</taxon>
        <taxon>Enterobacteriaceae</taxon>
        <taxon>Klebsiella/Raoultella group</taxon>
        <taxon>Klebsiella</taxon>
        <taxon>Klebsiella pneumoniae complex</taxon>
    </lineage>
</organism>
<name>A0A486TQC5_KLEPN</name>
<evidence type="ECO:0000313" key="1">
    <source>
        <dbReference type="EMBL" id="VGM28384.1"/>
    </source>
</evidence>
<gene>
    <name evidence="1" type="ORF">SAMEA4873561_00643</name>
</gene>
<sequence>MTTIFQSSTPANNPKLQYAVPDNLLKGYGTEAGTTDGVFLFRLDDKRSFPLQAAPASPTDAAILNLANNISAQASLGGDVAAFTWNAARKSLALNSRSAPRYLQSAGNFMARFDAATHPAKNQYFALGMYVRIPSADDFVAVSTSYSGICGTAESLTPANEFGGIAFTNISGTKAINAIRGTDAGALRTVAVPATNFLGKVCLVVIYRDAAGMHLYVEATDGTTASAMTAITNVPVLTTTMTSRSLKFGVTGFYSGSLVYKHEFFGGWLIDLETIAVSDIPAFASADLARQIGRGWVVG</sequence>